<dbReference type="GO" id="GO:0015297">
    <property type="term" value="F:antiporter activity"/>
    <property type="evidence" value="ECO:0007669"/>
    <property type="project" value="UniProtKB-KW"/>
</dbReference>
<proteinExistence type="predicted"/>
<name>A0A7J9RRZ7_SULOH</name>
<sequence>MSLLVDSLLYLGIMLISAKLAEEAFSRLNLVRFIGPIIVGVLLGPGVLNLVKINIIISFITSLGIVFLLFLAGAEELGEKLKVESKDYFSFLIELSLPILVISILLLYFRIFSLLLVIPLAMTSAGPLTRLLIDLGISKQKIGLALFYQSVLNEIVAVVLFAIFSKFQLLDIISILLVVLFIFLGGGKIAKLLELIEGYVKVREIEFATIVSVIFIIGYVAEVFSFNSAITALFLGFLLRDYLKDRPYLIERLRAFTYGFFEPLFFVSIGLYFVKISPTLLLLSLITFLVTIGSKFFAGLISAKIQGIDPLINGLGTSMKGGVDVSLLISALTSNLITPYQYSFSSLAIAFSSLVLPILFRMKFGKPKIQENKINLQQPVLNIIKNQTVVNCYQTLREAIGIINERGYRAIVVVDENFRPLGYVSVSQLLEIDPSDYEILKVCDIYKNEVKILEKKSKVIDVLRVFRETEEPVVVIVDDDGRLLSVVYERELLRYLTPIQ</sequence>
<dbReference type="SMART" id="SM00116">
    <property type="entry name" value="CBS"/>
    <property type="match status" value="2"/>
</dbReference>
<evidence type="ECO:0000256" key="5">
    <source>
        <dbReference type="ARBA" id="ARBA00022989"/>
    </source>
</evidence>
<keyword evidence="7" id="KW-0406">Ion transport</keyword>
<feature type="transmembrane region" description="Helical" evidence="11">
    <location>
        <begin position="142"/>
        <end position="163"/>
    </location>
</feature>
<dbReference type="InterPro" id="IPR038770">
    <property type="entry name" value="Na+/solute_symporter_sf"/>
</dbReference>
<dbReference type="PROSITE" id="PS51371">
    <property type="entry name" value="CBS"/>
    <property type="match status" value="2"/>
</dbReference>
<evidence type="ECO:0000313" key="14">
    <source>
        <dbReference type="Proteomes" id="UP000582213"/>
    </source>
</evidence>
<feature type="transmembrane region" description="Helical" evidence="11">
    <location>
        <begin position="169"/>
        <end position="190"/>
    </location>
</feature>
<keyword evidence="8 11" id="KW-0472">Membrane</keyword>
<accession>A0A7J9RRZ7</accession>
<dbReference type="AlphaFoldDB" id="A0A7J9RRZ7"/>
<dbReference type="Gene3D" id="3.10.580.10">
    <property type="entry name" value="CBS-domain"/>
    <property type="match status" value="1"/>
</dbReference>
<dbReference type="PANTHER" id="PTHR43562">
    <property type="entry name" value="NAPA-TYPE SODIUM/HYDROGEN ANTIPORTER"/>
    <property type="match status" value="1"/>
</dbReference>
<feature type="transmembrane region" description="Helical" evidence="11">
    <location>
        <begin position="31"/>
        <end position="48"/>
    </location>
</feature>
<organism evidence="13 14">
    <name type="scientific">Sulfurisphaera ohwakuensis</name>
    <dbReference type="NCBI Taxonomy" id="69656"/>
    <lineage>
        <taxon>Archaea</taxon>
        <taxon>Thermoproteota</taxon>
        <taxon>Thermoprotei</taxon>
        <taxon>Sulfolobales</taxon>
        <taxon>Sulfolobaceae</taxon>
        <taxon>Sulfurisphaera</taxon>
    </lineage>
</organism>
<keyword evidence="3" id="KW-0050">Antiport</keyword>
<dbReference type="SUPFAM" id="SSF54631">
    <property type="entry name" value="CBS-domain pair"/>
    <property type="match status" value="1"/>
</dbReference>
<dbReference type="Proteomes" id="UP000582213">
    <property type="component" value="Unassembled WGS sequence"/>
</dbReference>
<feature type="transmembrane region" description="Helical" evidence="11">
    <location>
        <begin position="343"/>
        <end position="360"/>
    </location>
</feature>
<keyword evidence="4 11" id="KW-0812">Transmembrane</keyword>
<dbReference type="Pfam" id="PF00571">
    <property type="entry name" value="CBS"/>
    <property type="match status" value="2"/>
</dbReference>
<dbReference type="PANTHER" id="PTHR43562:SF3">
    <property type="entry name" value="SODIUM ION_PROTON EXCHANGER (EUROFUNG)"/>
    <property type="match status" value="1"/>
</dbReference>
<evidence type="ECO:0000256" key="6">
    <source>
        <dbReference type="ARBA" id="ARBA00023053"/>
    </source>
</evidence>
<gene>
    <name evidence="13" type="ORF">HNQ62_001519</name>
</gene>
<dbReference type="GO" id="GO:0006814">
    <property type="term" value="P:sodium ion transport"/>
    <property type="evidence" value="ECO:0007669"/>
    <property type="project" value="UniProtKB-KW"/>
</dbReference>
<comment type="caution">
    <text evidence="13">The sequence shown here is derived from an EMBL/GenBank/DDBJ whole genome shotgun (WGS) entry which is preliminary data.</text>
</comment>
<keyword evidence="6" id="KW-0915">Sodium</keyword>
<dbReference type="Gene3D" id="1.20.1530.20">
    <property type="match status" value="1"/>
</dbReference>
<evidence type="ECO:0000256" key="3">
    <source>
        <dbReference type="ARBA" id="ARBA00022449"/>
    </source>
</evidence>
<feature type="transmembrane region" description="Helical" evidence="11">
    <location>
        <begin position="95"/>
        <end position="121"/>
    </location>
</feature>
<feature type="transmembrane region" description="Helical" evidence="11">
    <location>
        <begin position="280"/>
        <end position="301"/>
    </location>
</feature>
<feature type="domain" description="CBS" evidence="12">
    <location>
        <begin position="383"/>
        <end position="442"/>
    </location>
</feature>
<dbReference type="InterPro" id="IPR006153">
    <property type="entry name" value="Cation/H_exchanger_TM"/>
</dbReference>
<evidence type="ECO:0000256" key="11">
    <source>
        <dbReference type="SAM" id="Phobius"/>
    </source>
</evidence>
<evidence type="ECO:0000256" key="2">
    <source>
        <dbReference type="ARBA" id="ARBA00022448"/>
    </source>
</evidence>
<dbReference type="GO" id="GO:0016020">
    <property type="term" value="C:membrane"/>
    <property type="evidence" value="ECO:0007669"/>
    <property type="project" value="UniProtKB-SubCell"/>
</dbReference>
<feature type="domain" description="CBS" evidence="12">
    <location>
        <begin position="445"/>
        <end position="500"/>
    </location>
</feature>
<protein>
    <submittedName>
        <fullName evidence="13">Kef-type K+ transport system membrane component KefB</fullName>
    </submittedName>
</protein>
<keyword evidence="5 11" id="KW-1133">Transmembrane helix</keyword>
<evidence type="ECO:0000256" key="10">
    <source>
        <dbReference type="PROSITE-ProRule" id="PRU00703"/>
    </source>
</evidence>
<evidence type="ECO:0000256" key="8">
    <source>
        <dbReference type="ARBA" id="ARBA00023136"/>
    </source>
</evidence>
<comment type="subcellular location">
    <subcellularLocation>
        <location evidence="1">Membrane</location>
        <topology evidence="1">Multi-pass membrane protein</topology>
    </subcellularLocation>
</comment>
<dbReference type="Pfam" id="PF00999">
    <property type="entry name" value="Na_H_Exchanger"/>
    <property type="match status" value="1"/>
</dbReference>
<keyword evidence="2" id="KW-0813">Transport</keyword>
<keyword evidence="9" id="KW-0739">Sodium transport</keyword>
<feature type="transmembrane region" description="Helical" evidence="11">
    <location>
        <begin position="255"/>
        <end position="274"/>
    </location>
</feature>
<feature type="transmembrane region" description="Helical" evidence="11">
    <location>
        <begin position="55"/>
        <end position="75"/>
    </location>
</feature>
<evidence type="ECO:0000256" key="7">
    <source>
        <dbReference type="ARBA" id="ARBA00023065"/>
    </source>
</evidence>
<evidence type="ECO:0000313" key="13">
    <source>
        <dbReference type="EMBL" id="MBB5253748.1"/>
    </source>
</evidence>
<evidence type="ECO:0000256" key="4">
    <source>
        <dbReference type="ARBA" id="ARBA00022692"/>
    </source>
</evidence>
<dbReference type="InterPro" id="IPR046342">
    <property type="entry name" value="CBS_dom_sf"/>
</dbReference>
<evidence type="ECO:0000256" key="9">
    <source>
        <dbReference type="ARBA" id="ARBA00023201"/>
    </source>
</evidence>
<evidence type="ECO:0000259" key="12">
    <source>
        <dbReference type="PROSITE" id="PS51371"/>
    </source>
</evidence>
<dbReference type="GO" id="GO:1902600">
    <property type="term" value="P:proton transmembrane transport"/>
    <property type="evidence" value="ECO:0007669"/>
    <property type="project" value="InterPro"/>
</dbReference>
<dbReference type="InterPro" id="IPR000644">
    <property type="entry name" value="CBS_dom"/>
</dbReference>
<evidence type="ECO:0000256" key="1">
    <source>
        <dbReference type="ARBA" id="ARBA00004141"/>
    </source>
</evidence>
<keyword evidence="10" id="KW-0129">CBS domain</keyword>
<reference evidence="13 14" key="1">
    <citation type="submission" date="2020-08" db="EMBL/GenBank/DDBJ databases">
        <title>Genomic Encyclopedia of Type Strains, Phase IV (KMG-IV): sequencing the most valuable type-strain genomes for metagenomic binning, comparative biology and taxonomic classification.</title>
        <authorList>
            <person name="Goeker M."/>
        </authorList>
    </citation>
    <scope>NUCLEOTIDE SEQUENCE [LARGE SCALE GENOMIC DNA]</scope>
    <source>
        <strain evidence="13 14">DSM 12421</strain>
    </source>
</reference>
<dbReference type="EMBL" id="JACHFY010000007">
    <property type="protein sequence ID" value="MBB5253748.1"/>
    <property type="molecule type" value="Genomic_DNA"/>
</dbReference>